<keyword evidence="4 10" id="KW-0602">Photosynthesis</keyword>
<comment type="similarity">
    <text evidence="2 10">Belongs to the Ycf4 family.</text>
</comment>
<name>A0A0S2ICW3_9CHLO</name>
<comment type="function">
    <text evidence="1 10">Seems to be required for the assembly of the photosystem I complex.</text>
</comment>
<keyword evidence="6 10" id="KW-1133">Transmembrane helix</keyword>
<keyword evidence="11" id="KW-0934">Plastid</keyword>
<keyword evidence="11" id="KW-0150">Chloroplast</keyword>
<organism evidence="11">
    <name type="scientific">Lobochlamys segnis</name>
    <dbReference type="NCBI Taxonomy" id="52035"/>
    <lineage>
        <taxon>Eukaryota</taxon>
        <taxon>Viridiplantae</taxon>
        <taxon>Chlorophyta</taxon>
        <taxon>core chlorophytes</taxon>
        <taxon>Chlorophyceae</taxon>
        <taxon>CS clade</taxon>
        <taxon>Chlamydomonadales</taxon>
        <taxon>Chlamydomonadaceae</taxon>
        <taxon>Lobochlamys</taxon>
    </lineage>
</organism>
<dbReference type="GO" id="GO:0009522">
    <property type="term" value="C:photosystem I"/>
    <property type="evidence" value="ECO:0007669"/>
    <property type="project" value="InterPro"/>
</dbReference>
<evidence type="ECO:0000256" key="6">
    <source>
        <dbReference type="ARBA" id="ARBA00022989"/>
    </source>
</evidence>
<evidence type="ECO:0000313" key="11">
    <source>
        <dbReference type="EMBL" id="ALO21037.1"/>
    </source>
</evidence>
<evidence type="ECO:0000256" key="9">
    <source>
        <dbReference type="ARBA" id="ARBA00046286"/>
    </source>
</evidence>
<geneLocation type="chloroplast" evidence="11"/>
<dbReference type="PANTHER" id="PTHR33288">
    <property type="match status" value="1"/>
</dbReference>
<evidence type="ECO:0000256" key="4">
    <source>
        <dbReference type="ARBA" id="ARBA00022531"/>
    </source>
</evidence>
<protein>
    <recommendedName>
        <fullName evidence="3 10">Photosystem I assembly protein Ycf4</fullName>
    </recommendedName>
</protein>
<dbReference type="HAMAP" id="MF_00437">
    <property type="entry name" value="Ycf4"/>
    <property type="match status" value="1"/>
</dbReference>
<dbReference type="EMBL" id="KT624816">
    <property type="protein sequence ID" value="ALO21037.1"/>
    <property type="molecule type" value="Genomic_DNA"/>
</dbReference>
<comment type="subcellular location">
    <subcellularLocation>
        <location evidence="9">Plastid thylakoid membrane</location>
        <topology evidence="9">Multi-pass membrane protein</topology>
    </subcellularLocation>
    <subcellularLocation>
        <location evidence="10">Plastid</location>
        <location evidence="10">Chloroplast thylakoid membrane</location>
        <topology evidence="10">Multi-pass membrane protein</topology>
    </subcellularLocation>
</comment>
<dbReference type="GO" id="GO:0015979">
    <property type="term" value="P:photosynthesis"/>
    <property type="evidence" value="ECO:0007669"/>
    <property type="project" value="UniProtKB-UniRule"/>
</dbReference>
<evidence type="ECO:0000256" key="2">
    <source>
        <dbReference type="ARBA" id="ARBA00008198"/>
    </source>
</evidence>
<dbReference type="AlphaFoldDB" id="A0A0S2ICW3"/>
<keyword evidence="5 10" id="KW-0812">Transmembrane</keyword>
<evidence type="ECO:0000256" key="10">
    <source>
        <dbReference type="HAMAP-Rule" id="MF_00437"/>
    </source>
</evidence>
<evidence type="ECO:0000256" key="8">
    <source>
        <dbReference type="ARBA" id="ARBA00023136"/>
    </source>
</evidence>
<dbReference type="GO" id="GO:0009535">
    <property type="term" value="C:chloroplast thylakoid membrane"/>
    <property type="evidence" value="ECO:0007669"/>
    <property type="project" value="UniProtKB-SubCell"/>
</dbReference>
<keyword evidence="8 10" id="KW-0472">Membrane</keyword>
<dbReference type="PANTHER" id="PTHR33288:SF4">
    <property type="entry name" value="PHOTOSYSTEM I ASSEMBLY PROTEIN YCF4"/>
    <property type="match status" value="1"/>
</dbReference>
<evidence type="ECO:0000256" key="7">
    <source>
        <dbReference type="ARBA" id="ARBA00023078"/>
    </source>
</evidence>
<sequence>MVNNIGITKETNLIRRYIIIGERRISNYWWASVVLLGALGFLLTGICSFFEIQINLVSFLNQFNASKGVIVDLPLLNSEMNTENSQQFTNNIIAFFPQGLLMSFYGSLGFLLSIYWWLLVFWNVGGGFNEFNKQDGLIRIFRWGYPGKNRRIDLSYSLKDVEAIRVELKQGLDPQRTIYMRLKGKREIPLTGIGQPLTLKEIEKQASELANFLQVPLEGL</sequence>
<proteinExistence type="inferred from homology"/>
<reference evidence="11" key="1">
    <citation type="journal article" date="2015" name="BMC Evol. Biol.">
        <title>Chloroplast phylogenomic analysis of chlorophyte green algae identifies a novel lineage sister to the Sphaeropleales (Chlorophyceae).</title>
        <authorList>
            <person name="Lemieux C."/>
            <person name="Vincent A.T."/>
            <person name="Labarre A."/>
            <person name="Otis C."/>
            <person name="Turmel M."/>
        </authorList>
    </citation>
    <scope>NUCLEOTIDE SEQUENCE</scope>
</reference>
<evidence type="ECO:0000256" key="1">
    <source>
        <dbReference type="ARBA" id="ARBA00002862"/>
    </source>
</evidence>
<dbReference type="Pfam" id="PF02392">
    <property type="entry name" value="Ycf4"/>
    <property type="match status" value="1"/>
</dbReference>
<evidence type="ECO:0000256" key="3">
    <source>
        <dbReference type="ARBA" id="ARBA00015395"/>
    </source>
</evidence>
<gene>
    <name evidence="10 11" type="primary">ycf4</name>
</gene>
<evidence type="ECO:0000256" key="5">
    <source>
        <dbReference type="ARBA" id="ARBA00022692"/>
    </source>
</evidence>
<feature type="transmembrane region" description="Helical" evidence="10">
    <location>
        <begin position="104"/>
        <end position="124"/>
    </location>
</feature>
<feature type="transmembrane region" description="Helical" evidence="10">
    <location>
        <begin position="28"/>
        <end position="52"/>
    </location>
</feature>
<accession>A0A0S2ICW3</accession>
<keyword evidence="7 10" id="KW-0793">Thylakoid</keyword>
<dbReference type="InterPro" id="IPR003359">
    <property type="entry name" value="PSI_Ycf4_assembly"/>
</dbReference>